<dbReference type="InterPro" id="IPR001173">
    <property type="entry name" value="Glyco_trans_2-like"/>
</dbReference>
<dbReference type="GO" id="GO:0016757">
    <property type="term" value="F:glycosyltransferase activity"/>
    <property type="evidence" value="ECO:0007669"/>
    <property type="project" value="UniProtKB-KW"/>
</dbReference>
<proteinExistence type="predicted"/>
<evidence type="ECO:0000259" key="1">
    <source>
        <dbReference type="Pfam" id="PF00535"/>
    </source>
</evidence>
<evidence type="ECO:0000313" key="3">
    <source>
        <dbReference type="Proteomes" id="UP001238163"/>
    </source>
</evidence>
<dbReference type="PANTHER" id="PTHR43685:SF3">
    <property type="entry name" value="SLR2126 PROTEIN"/>
    <property type="match status" value="1"/>
</dbReference>
<feature type="domain" description="Glycosyltransferase 2-like" evidence="1">
    <location>
        <begin position="5"/>
        <end position="157"/>
    </location>
</feature>
<dbReference type="Pfam" id="PF00535">
    <property type="entry name" value="Glycos_transf_2"/>
    <property type="match status" value="1"/>
</dbReference>
<dbReference type="EC" id="2.4.1.-" evidence="2"/>
<dbReference type="InterPro" id="IPR029044">
    <property type="entry name" value="Nucleotide-diphossugar_trans"/>
</dbReference>
<sequence length="281" mass="32016">MSAISIIIRAHNDAVYLPQVLAGLRRQTRRDFELIACDDRSSDCSADLLRSWPGVVVLPPEQNGYVPGKVLNRAVRAAHGDIVVFNNADAVIQDERWLEELVAPLADDHVAAVYARQLPRPDAWPMVQRDHEQAFGDNPQGPGWRHFFSLASSAVRRDLLLATPFSESLQYSEDVDWTWRMRKQGWLIRYAPSARVEHSHNYPPAALRKRFYNEGLADAAIFGDKPQPLRACLQAATDSARDLKYCVANHLWTGLLMAAPYRWRQKLAHDRGLRDYRPKQQ</sequence>
<dbReference type="RefSeq" id="WP_307259737.1">
    <property type="nucleotide sequence ID" value="NZ_JAUSVL010000001.1"/>
</dbReference>
<keyword evidence="2" id="KW-0328">Glycosyltransferase</keyword>
<dbReference type="AlphaFoldDB" id="A0AAE4ALM0"/>
<dbReference type="SUPFAM" id="SSF53448">
    <property type="entry name" value="Nucleotide-diphospho-sugar transferases"/>
    <property type="match status" value="1"/>
</dbReference>
<protein>
    <submittedName>
        <fullName evidence="2">Rhamnosyltransferase</fullName>
        <ecNumber evidence="2">2.4.1.-</ecNumber>
    </submittedName>
</protein>
<gene>
    <name evidence="2" type="ORF">J3R75_000521</name>
</gene>
<dbReference type="EMBL" id="JAUSVL010000001">
    <property type="protein sequence ID" value="MDQ0288414.1"/>
    <property type="molecule type" value="Genomic_DNA"/>
</dbReference>
<evidence type="ECO:0000313" key="2">
    <source>
        <dbReference type="EMBL" id="MDQ0288414.1"/>
    </source>
</evidence>
<accession>A0AAE4ALM0</accession>
<dbReference type="Gene3D" id="3.90.550.10">
    <property type="entry name" value="Spore Coat Polysaccharide Biosynthesis Protein SpsA, Chain A"/>
    <property type="match status" value="1"/>
</dbReference>
<dbReference type="PANTHER" id="PTHR43685">
    <property type="entry name" value="GLYCOSYLTRANSFERASE"/>
    <property type="match status" value="1"/>
</dbReference>
<reference evidence="2" key="1">
    <citation type="submission" date="2023-07" db="EMBL/GenBank/DDBJ databases">
        <title>Genomic Encyclopedia of Type Strains, Phase IV (KMG-IV): sequencing the most valuable type-strain genomes for metagenomic binning, comparative biology and taxonomic classification.</title>
        <authorList>
            <person name="Goeker M."/>
        </authorList>
    </citation>
    <scope>NUCLEOTIDE SEQUENCE</scope>
    <source>
        <strain evidence="2">DSM 24202</strain>
    </source>
</reference>
<keyword evidence="3" id="KW-1185">Reference proteome</keyword>
<comment type="caution">
    <text evidence="2">The sequence shown here is derived from an EMBL/GenBank/DDBJ whole genome shotgun (WGS) entry which is preliminary data.</text>
</comment>
<name>A0AAE4ALM0_9BACT</name>
<dbReference type="InterPro" id="IPR050834">
    <property type="entry name" value="Glycosyltransf_2"/>
</dbReference>
<dbReference type="Proteomes" id="UP001238163">
    <property type="component" value="Unassembled WGS sequence"/>
</dbReference>
<keyword evidence="2" id="KW-0808">Transferase</keyword>
<organism evidence="2 3">
    <name type="scientific">Oligosphaera ethanolica</name>
    <dbReference type="NCBI Taxonomy" id="760260"/>
    <lineage>
        <taxon>Bacteria</taxon>
        <taxon>Pseudomonadati</taxon>
        <taxon>Lentisphaerota</taxon>
        <taxon>Oligosphaeria</taxon>
        <taxon>Oligosphaerales</taxon>
        <taxon>Oligosphaeraceae</taxon>
        <taxon>Oligosphaera</taxon>
    </lineage>
</organism>